<dbReference type="AlphaFoldDB" id="A0A166DRN5"/>
<dbReference type="PATRIC" id="fig|47311.3.peg.1323"/>
<accession>A0A166DRN5</accession>
<dbReference type="STRING" id="47311.MBCUT_12060"/>
<dbReference type="PANTHER" id="PTHR30615">
    <property type="entry name" value="UNCHARACTERIZED PROTEIN YJBQ-RELATED"/>
    <property type="match status" value="1"/>
</dbReference>
<evidence type="ECO:0000313" key="2">
    <source>
        <dbReference type="EMBL" id="KZX15881.1"/>
    </source>
</evidence>
<organism evidence="2 3">
    <name type="scientific">Methanobrevibacter cuticularis</name>
    <dbReference type="NCBI Taxonomy" id="47311"/>
    <lineage>
        <taxon>Archaea</taxon>
        <taxon>Methanobacteriati</taxon>
        <taxon>Methanobacteriota</taxon>
        <taxon>Methanomada group</taxon>
        <taxon>Methanobacteria</taxon>
        <taxon>Methanobacteriales</taxon>
        <taxon>Methanobacteriaceae</taxon>
        <taxon>Methanobrevibacter</taxon>
    </lineage>
</organism>
<evidence type="ECO:0008006" key="4">
    <source>
        <dbReference type="Google" id="ProtNLM"/>
    </source>
</evidence>
<gene>
    <name evidence="2" type="ORF">MBCUT_12060</name>
</gene>
<sequence length="136" mass="15386">MKIFKELMAIKTTERFEIVDITDKINNIILNNHIKLGIANIFSKHSTAAIIINENDSGLLKDMKNILKNVVSDENSYFHDIIDNNADSHLRAMFLGSSESIPIENQKLNLGTWQSVFFIDLDGPRNRVVGIMIIGE</sequence>
<keyword evidence="3" id="KW-1185">Reference proteome</keyword>
<comment type="similarity">
    <text evidence="1">Belongs to the UPF0047 family.</text>
</comment>
<reference evidence="2 3" key="1">
    <citation type="submission" date="2016-04" db="EMBL/GenBank/DDBJ databases">
        <title>Genome sequence of Methanobrevibacter cuticularis DSM 11139.</title>
        <authorList>
            <person name="Poehlein A."/>
            <person name="Seedorf H."/>
            <person name="Daniel R."/>
        </authorList>
    </citation>
    <scope>NUCLEOTIDE SEQUENCE [LARGE SCALE GENOMIC DNA]</scope>
    <source>
        <strain evidence="2 3">DSM 11139</strain>
    </source>
</reference>
<dbReference type="RefSeq" id="WP_067259790.1">
    <property type="nucleotide sequence ID" value="NZ_LWMW01000105.1"/>
</dbReference>
<dbReference type="InterPro" id="IPR001602">
    <property type="entry name" value="UPF0047_YjbQ-like"/>
</dbReference>
<dbReference type="OrthoDB" id="6663at2157"/>
<dbReference type="NCBIfam" id="TIGR00149">
    <property type="entry name" value="TIGR00149_YjbQ"/>
    <property type="match status" value="1"/>
</dbReference>
<name>A0A166DRN5_9EURY</name>
<dbReference type="Gene3D" id="2.60.120.460">
    <property type="entry name" value="YjbQ-like"/>
    <property type="match status" value="1"/>
</dbReference>
<dbReference type="Proteomes" id="UP000077275">
    <property type="component" value="Unassembled WGS sequence"/>
</dbReference>
<dbReference type="InterPro" id="IPR035917">
    <property type="entry name" value="YjbQ-like_sf"/>
</dbReference>
<dbReference type="Pfam" id="PF01894">
    <property type="entry name" value="YjbQ"/>
    <property type="match status" value="1"/>
</dbReference>
<evidence type="ECO:0000256" key="1">
    <source>
        <dbReference type="ARBA" id="ARBA00005534"/>
    </source>
</evidence>
<dbReference type="PANTHER" id="PTHR30615:SF8">
    <property type="entry name" value="UPF0047 PROTEIN C4A8.02C"/>
    <property type="match status" value="1"/>
</dbReference>
<proteinExistence type="inferred from homology"/>
<protein>
    <recommendedName>
        <fullName evidence="4">Secondary thiamine-phosphate synthase enzyme</fullName>
    </recommendedName>
</protein>
<dbReference type="SUPFAM" id="SSF111038">
    <property type="entry name" value="YjbQ-like"/>
    <property type="match status" value="1"/>
</dbReference>
<dbReference type="EMBL" id="LWMW01000105">
    <property type="protein sequence ID" value="KZX15881.1"/>
    <property type="molecule type" value="Genomic_DNA"/>
</dbReference>
<evidence type="ECO:0000313" key="3">
    <source>
        <dbReference type="Proteomes" id="UP000077275"/>
    </source>
</evidence>
<dbReference type="PIRSF" id="PIRSF004681">
    <property type="entry name" value="UCP004681"/>
    <property type="match status" value="1"/>
</dbReference>
<comment type="caution">
    <text evidence="2">The sequence shown here is derived from an EMBL/GenBank/DDBJ whole genome shotgun (WGS) entry which is preliminary data.</text>
</comment>